<evidence type="ECO:0000259" key="1">
    <source>
        <dbReference type="Pfam" id="PF07728"/>
    </source>
</evidence>
<accession>A0A5V1NL15</accession>
<dbReference type="Pfam" id="PF07728">
    <property type="entry name" value="AAA_5"/>
    <property type="match status" value="1"/>
</dbReference>
<evidence type="ECO:0000313" key="2">
    <source>
        <dbReference type="EMBL" id="EAM5267143.1"/>
    </source>
</evidence>
<organism evidence="3">
    <name type="scientific">Salmonella enterica</name>
    <name type="common">Salmonella choleraesuis</name>
    <dbReference type="NCBI Taxonomy" id="28901"/>
    <lineage>
        <taxon>Bacteria</taxon>
        <taxon>Pseudomonadati</taxon>
        <taxon>Pseudomonadota</taxon>
        <taxon>Gammaproteobacteria</taxon>
        <taxon>Enterobacterales</taxon>
        <taxon>Enterobacteriaceae</taxon>
        <taxon>Salmonella</taxon>
    </lineage>
</organism>
<name>A0A5V1NL15_SALER</name>
<dbReference type="InterPro" id="IPR052934">
    <property type="entry name" value="Methyl-DNA_Rec/Restrict_Enz"/>
</dbReference>
<dbReference type="EMBL" id="AALHGJ010000003">
    <property type="protein sequence ID" value="ECZ6109294.1"/>
    <property type="molecule type" value="Genomic_DNA"/>
</dbReference>
<protein>
    <submittedName>
        <fullName evidence="4">AAA domain-containing protein</fullName>
    </submittedName>
    <submittedName>
        <fullName evidence="3">AAA family ATPase</fullName>
    </submittedName>
</protein>
<sequence>MSVFKEFEEGLKYLITTNPRNSSKNKLIKDWFRDNFNATGRISVVNEAKQAYNRAQEQLSKKDAEHVIFFITDPAAFNPIINKCEELVYDSLKTILFLNYRYDGRDIEFGEALLQVLSEDKKLINFYRENIPAIKIQNIKIDSTIPVAEKENKYVSCLEEDDEFLNLVIDLHKDGYSGVIFSGPPGTGKSWYARNIALTLSSYVYFVQFHPGYQYEDFIEAYRPNESGGFKLEKKTLLNACEVAKDQTNDLVIIVIDELSRTDAVRVFGEALTYIESDKRGLEFTLASGRITSIPNNVFFICTMNPWDKGVDDLDYALERRFAKIDFLPDINQFRNFIDVPELSERQKQKLERFFYLTSRNPNPMCRIGHCYFKDLNSIDQLKRLWTHQLEFHFKKVLQYDDKEFSKISKSWEDIFSAEGDA</sequence>
<dbReference type="GO" id="GO:0005524">
    <property type="term" value="F:ATP binding"/>
    <property type="evidence" value="ECO:0007669"/>
    <property type="project" value="InterPro"/>
</dbReference>
<dbReference type="EMBL" id="AACVEX010000077">
    <property type="protein sequence ID" value="EAM5267143.1"/>
    <property type="molecule type" value="Genomic_DNA"/>
</dbReference>
<gene>
    <name evidence="3" type="ORF">CJH89_08750</name>
    <name evidence="2" type="ORF">EJQ44_23425</name>
    <name evidence="4" type="ORF">F8W27_07895</name>
</gene>
<evidence type="ECO:0000313" key="3">
    <source>
        <dbReference type="EMBL" id="EBT2237185.1"/>
    </source>
</evidence>
<dbReference type="GO" id="GO:0016887">
    <property type="term" value="F:ATP hydrolysis activity"/>
    <property type="evidence" value="ECO:0007669"/>
    <property type="project" value="InterPro"/>
</dbReference>
<dbReference type="SUPFAM" id="SSF52540">
    <property type="entry name" value="P-loop containing nucleoside triphosphate hydrolases"/>
    <property type="match status" value="1"/>
</dbReference>
<dbReference type="InterPro" id="IPR011704">
    <property type="entry name" value="ATPase_dyneun-rel_AAA"/>
</dbReference>
<dbReference type="AlphaFoldDB" id="A0A5V1NL15"/>
<dbReference type="InterPro" id="IPR027417">
    <property type="entry name" value="P-loop_NTPase"/>
</dbReference>
<comment type="caution">
    <text evidence="3">The sequence shown here is derived from an EMBL/GenBank/DDBJ whole genome shotgun (WGS) entry which is preliminary data.</text>
</comment>
<dbReference type="EMBL" id="AAGYBE010000003">
    <property type="protein sequence ID" value="EBT2237185.1"/>
    <property type="molecule type" value="Genomic_DNA"/>
</dbReference>
<reference evidence="3" key="1">
    <citation type="submission" date="2018-07" db="EMBL/GenBank/DDBJ databases">
        <authorList>
            <consortium name="PulseNet: The National Subtyping Network for Foodborne Disease Surveillance"/>
            <person name="Tarr C.L."/>
            <person name="Trees E."/>
            <person name="Katz L.S."/>
            <person name="Carleton-Romer H.A."/>
            <person name="Stroika S."/>
            <person name="Kucerova Z."/>
            <person name="Roache K.F."/>
            <person name="Sabol A.L."/>
            <person name="Besser J."/>
            <person name="Gerner-Smidt P."/>
        </authorList>
    </citation>
    <scope>NUCLEOTIDE SEQUENCE</scope>
    <source>
        <strain evidence="3">2015AM-1025</strain>
        <strain evidence="2">PNUSAS063078</strain>
        <strain evidence="4">PNUSAS103972</strain>
    </source>
</reference>
<feature type="domain" description="ATPase dynein-related AAA" evidence="1">
    <location>
        <begin position="179"/>
        <end position="322"/>
    </location>
</feature>
<dbReference type="PANTHER" id="PTHR37291:SF1">
    <property type="entry name" value="TYPE IV METHYL-DIRECTED RESTRICTION ENZYME ECOKMCRB SUBUNIT"/>
    <property type="match status" value="1"/>
</dbReference>
<dbReference type="PANTHER" id="PTHR37291">
    <property type="entry name" value="5-METHYLCYTOSINE-SPECIFIC RESTRICTION ENZYME B"/>
    <property type="match status" value="1"/>
</dbReference>
<dbReference type="Gene3D" id="3.40.50.300">
    <property type="entry name" value="P-loop containing nucleotide triphosphate hydrolases"/>
    <property type="match status" value="1"/>
</dbReference>
<proteinExistence type="predicted"/>
<evidence type="ECO:0000313" key="4">
    <source>
        <dbReference type="EMBL" id="ECZ6109294.1"/>
    </source>
</evidence>